<organism evidence="1 2">
    <name type="scientific">Thiohalospira halophila DSM 15071</name>
    <dbReference type="NCBI Taxonomy" id="1123397"/>
    <lineage>
        <taxon>Bacteria</taxon>
        <taxon>Pseudomonadati</taxon>
        <taxon>Pseudomonadota</taxon>
        <taxon>Gammaproteobacteria</taxon>
        <taxon>Thiohalospirales</taxon>
        <taxon>Thiohalospiraceae</taxon>
        <taxon>Thiohalospira</taxon>
    </lineage>
</organism>
<reference evidence="1 2" key="1">
    <citation type="submission" date="2016-10" db="EMBL/GenBank/DDBJ databases">
        <authorList>
            <person name="de Groot N.N."/>
        </authorList>
    </citation>
    <scope>NUCLEOTIDE SEQUENCE [LARGE SCALE GENOMIC DNA]</scope>
    <source>
        <strain evidence="1 2">HL3</strain>
    </source>
</reference>
<dbReference type="AlphaFoldDB" id="A0A1I1QJW0"/>
<dbReference type="RefSeq" id="WP_093427798.1">
    <property type="nucleotide sequence ID" value="NZ_FOMJ01000003.1"/>
</dbReference>
<evidence type="ECO:0000313" key="1">
    <source>
        <dbReference type="EMBL" id="SFD22325.1"/>
    </source>
</evidence>
<dbReference type="GO" id="GO:0016740">
    <property type="term" value="F:transferase activity"/>
    <property type="evidence" value="ECO:0007669"/>
    <property type="project" value="UniProtKB-KW"/>
</dbReference>
<evidence type="ECO:0000313" key="2">
    <source>
        <dbReference type="Proteomes" id="UP000198611"/>
    </source>
</evidence>
<dbReference type="OrthoDB" id="9813383at2"/>
<keyword evidence="2" id="KW-1185">Reference proteome</keyword>
<dbReference type="Proteomes" id="UP000198611">
    <property type="component" value="Unassembled WGS sequence"/>
</dbReference>
<accession>A0A1I1QJW0</accession>
<dbReference type="STRING" id="1123397.SAMN05660831_01134"/>
<proteinExistence type="predicted"/>
<dbReference type="Gene3D" id="3.40.50.880">
    <property type="match status" value="1"/>
</dbReference>
<sequence>MKQMAVIQHTYTEFLGQLEAQLEKREIGFSYYRMAVGDAMPSSAMHFDGLFVLGGSHPNADREACPWLDDEMRLIGVYEKAKRPAVGIGFGGLSVAAVHGAELSTEPFHNAYWTTAHATEAGAEDQLAQAVDGRQVLVLYNGSATLPEGLDPIVVDDEGKWLAIRPTETTYGLLFRPEMKPGMLEDLVMEDDRETPENLGELMSEARNRWPDMQDVTDRVAVALVSELQLMQERHKTPVFSLKVE</sequence>
<gene>
    <name evidence="1" type="ORF">SAMN05660831_01134</name>
</gene>
<name>A0A1I1QJW0_9GAMM</name>
<dbReference type="InterPro" id="IPR029062">
    <property type="entry name" value="Class_I_gatase-like"/>
</dbReference>
<dbReference type="SUPFAM" id="SSF52317">
    <property type="entry name" value="Class I glutamine amidotransferase-like"/>
    <property type="match status" value="1"/>
</dbReference>
<keyword evidence="1" id="KW-0808">Transferase</keyword>
<dbReference type="EMBL" id="FOMJ01000003">
    <property type="protein sequence ID" value="SFD22325.1"/>
    <property type="molecule type" value="Genomic_DNA"/>
</dbReference>
<keyword evidence="1" id="KW-0315">Glutamine amidotransferase</keyword>
<protein>
    <submittedName>
        <fullName evidence="1">GMP synthase-Glutamine amidotransferase</fullName>
    </submittedName>
</protein>